<organism evidence="2 3">
    <name type="scientific">Edwardsiella anguillarum ET080813</name>
    <dbReference type="NCBI Taxonomy" id="667120"/>
    <lineage>
        <taxon>Bacteria</taxon>
        <taxon>Pseudomonadati</taxon>
        <taxon>Pseudomonadota</taxon>
        <taxon>Gammaproteobacteria</taxon>
        <taxon>Enterobacterales</taxon>
        <taxon>Hafniaceae</taxon>
        <taxon>Edwardsiella</taxon>
    </lineage>
</organism>
<protein>
    <recommendedName>
        <fullName evidence="4">Permease</fullName>
    </recommendedName>
</protein>
<keyword evidence="1" id="KW-1133">Transmembrane helix</keyword>
<accession>A0A076LVD2</accession>
<keyword evidence="2" id="KW-0614">Plasmid</keyword>
<keyword evidence="1" id="KW-0472">Membrane</keyword>
<geneLocation type="plasmid" evidence="2 3">
    <name>1</name>
</geneLocation>
<dbReference type="AlphaFoldDB" id="A0A076LVD2"/>
<dbReference type="RefSeq" id="WP_051905134.1">
    <property type="nucleotide sequence ID" value="NZ_CP006665.1"/>
</dbReference>
<name>A0A076LVD2_9GAMM</name>
<sequence length="131" mass="14863">MKLITTVSLNMLLAFMIPLGIVMMGDTRWGVIIMMIPVIFWGGRFLLFVHKSKWAAGLFWLGITYLQWQVAIGILCAFLVFLFIRKLLRTKAEYTKQPSSREDDEDLYALSTDISTRSRFGLHGGVGIGDD</sequence>
<dbReference type="GeneID" id="33941530"/>
<dbReference type="HOGENOM" id="CLU_133825_0_0_6"/>
<feature type="transmembrane region" description="Helical" evidence="1">
    <location>
        <begin position="6"/>
        <end position="22"/>
    </location>
</feature>
<keyword evidence="1" id="KW-0812">Transmembrane</keyword>
<evidence type="ECO:0000313" key="3">
    <source>
        <dbReference type="Proteomes" id="UP000028681"/>
    </source>
</evidence>
<gene>
    <name evidence="2" type="ORF">ETEE_p1036</name>
</gene>
<dbReference type="KEGG" id="ete:ETEE_p1036"/>
<dbReference type="Proteomes" id="UP000028681">
    <property type="component" value="Plasmid 1"/>
</dbReference>
<feature type="transmembrane region" description="Helical" evidence="1">
    <location>
        <begin position="59"/>
        <end position="84"/>
    </location>
</feature>
<proteinExistence type="predicted"/>
<dbReference type="EMBL" id="CP006665">
    <property type="protein sequence ID" value="AIJ10627.1"/>
    <property type="molecule type" value="Genomic_DNA"/>
</dbReference>
<evidence type="ECO:0000256" key="1">
    <source>
        <dbReference type="SAM" id="Phobius"/>
    </source>
</evidence>
<reference evidence="2 3" key="1">
    <citation type="journal article" date="2012" name="PLoS ONE">
        <title>Edwardsiella comparative phylogenomics reveal the new intra/inter-species taxonomic relationships, virulence evolution and niche adaptation mechanisms.</title>
        <authorList>
            <person name="Yang M."/>
            <person name="Lv Y."/>
            <person name="Xiao J."/>
            <person name="Wu H."/>
            <person name="Zheng H."/>
            <person name="Liu Q."/>
            <person name="Zhang Y."/>
            <person name="Wang Q."/>
        </authorList>
    </citation>
    <scope>NUCLEOTIDE SEQUENCE [LARGE SCALE GENOMIC DNA]</scope>
    <source>
        <strain evidence="3">080813</strain>
        <plasmid evidence="3">Plasmid 1</plasmid>
    </source>
</reference>
<feature type="transmembrane region" description="Helical" evidence="1">
    <location>
        <begin position="29"/>
        <end position="47"/>
    </location>
</feature>
<evidence type="ECO:0000313" key="2">
    <source>
        <dbReference type="EMBL" id="AIJ10627.1"/>
    </source>
</evidence>
<evidence type="ECO:0008006" key="4">
    <source>
        <dbReference type="Google" id="ProtNLM"/>
    </source>
</evidence>